<evidence type="ECO:0008006" key="4">
    <source>
        <dbReference type="Google" id="ProtNLM"/>
    </source>
</evidence>
<name>A0ABS2D6C5_9SPHN</name>
<reference evidence="2 3" key="1">
    <citation type="submission" date="2020-12" db="EMBL/GenBank/DDBJ databases">
        <title>Sphingomonas sp.</title>
        <authorList>
            <person name="Kim M.K."/>
        </authorList>
    </citation>
    <scope>NUCLEOTIDE SEQUENCE [LARGE SCALE GENOMIC DNA]</scope>
    <source>
        <strain evidence="2 3">BT552</strain>
    </source>
</reference>
<evidence type="ECO:0000256" key="1">
    <source>
        <dbReference type="SAM" id="SignalP"/>
    </source>
</evidence>
<dbReference type="EMBL" id="JAFEMC010000002">
    <property type="protein sequence ID" value="MBM6576474.1"/>
    <property type="molecule type" value="Genomic_DNA"/>
</dbReference>
<evidence type="ECO:0000313" key="3">
    <source>
        <dbReference type="Proteomes" id="UP000763641"/>
    </source>
</evidence>
<feature type="signal peptide" evidence="1">
    <location>
        <begin position="1"/>
        <end position="22"/>
    </location>
</feature>
<keyword evidence="1" id="KW-0732">Signal</keyword>
<protein>
    <recommendedName>
        <fullName evidence="4">Lipoprotein</fullName>
    </recommendedName>
</protein>
<dbReference type="PROSITE" id="PS51257">
    <property type="entry name" value="PROKAR_LIPOPROTEIN"/>
    <property type="match status" value="1"/>
</dbReference>
<sequence>MRASPLLLVLAVAGCVAPPVQRAPAPAAPVALPPPPKPVALSGDWQDWPVTPGTWSYRRDARGSLALFGQTGSDAGLTLRCDTTARQIYLSRSGAATAALTIRTSSATRAIAVQPTGGTPPYVAAAFAATDPLLDAMAFSRGRVVVEQPGAPTLVIPPYAEVGRVVQDCR</sequence>
<feature type="chain" id="PRO_5046228337" description="Lipoprotein" evidence="1">
    <location>
        <begin position="23"/>
        <end position="170"/>
    </location>
</feature>
<proteinExistence type="predicted"/>
<dbReference type="RefSeq" id="WP_204198585.1">
    <property type="nucleotide sequence ID" value="NZ_JAFEMC010000002.1"/>
</dbReference>
<gene>
    <name evidence="2" type="ORF">ILT43_08815</name>
</gene>
<accession>A0ABS2D6C5</accession>
<evidence type="ECO:0000313" key="2">
    <source>
        <dbReference type="EMBL" id="MBM6576474.1"/>
    </source>
</evidence>
<organism evidence="2 3">
    <name type="scientific">Sphingomonas longa</name>
    <dbReference type="NCBI Taxonomy" id="2778730"/>
    <lineage>
        <taxon>Bacteria</taxon>
        <taxon>Pseudomonadati</taxon>
        <taxon>Pseudomonadota</taxon>
        <taxon>Alphaproteobacteria</taxon>
        <taxon>Sphingomonadales</taxon>
        <taxon>Sphingomonadaceae</taxon>
        <taxon>Sphingomonas</taxon>
    </lineage>
</organism>
<keyword evidence="3" id="KW-1185">Reference proteome</keyword>
<dbReference type="Proteomes" id="UP000763641">
    <property type="component" value="Unassembled WGS sequence"/>
</dbReference>
<comment type="caution">
    <text evidence="2">The sequence shown here is derived from an EMBL/GenBank/DDBJ whole genome shotgun (WGS) entry which is preliminary data.</text>
</comment>